<reference evidence="8 9" key="1">
    <citation type="submission" date="2023-11" db="EMBL/GenBank/DDBJ databases">
        <title>Draft genome of Azohydromonas lata strain H1 (DSM1123), a polyhydroxyalkanoate producer.</title>
        <authorList>
            <person name="Traversa D."/>
            <person name="D'Addabbo P."/>
            <person name="Pazzani C."/>
            <person name="Manzari C."/>
            <person name="Chiara M."/>
            <person name="Scrascia M."/>
        </authorList>
    </citation>
    <scope>NUCLEOTIDE SEQUENCE [LARGE SCALE GENOMIC DNA]</scope>
    <source>
        <strain evidence="8 9">H1</strain>
    </source>
</reference>
<sequence length="303" mass="30878">MTLLDGLTLYLRVAALLLPVVACAAVGSYWAWKKKPFPAEFIAVLAANFATPALVFHTLLTTPLSGQALLQAGAATVLGFALAAAMAAVALRLLKLPVLGLLPAAVLPNAGNLGLPMAQLAFGAEGLAIAVAAFAITSVLQHTVAVWVLSRASPQRTRMPRGILFAVGAAMALRWTGWSLPAPVLDSARLVGSMTVPLMLLSLGYALVTVSHAGLRQGALVGLTRLAVGTASGLLVGVLMGLSPLAAGVMLLQLAMPVAVASYLYADRLTPHGPIAAGAVLVSTLALVLLSPALLWLAGAVRA</sequence>
<name>A0ABU5IBL3_9BURK</name>
<evidence type="ECO:0000256" key="4">
    <source>
        <dbReference type="ARBA" id="ARBA00022692"/>
    </source>
</evidence>
<evidence type="ECO:0000256" key="1">
    <source>
        <dbReference type="ARBA" id="ARBA00004141"/>
    </source>
</evidence>
<feature type="transmembrane region" description="Helical" evidence="7">
    <location>
        <begin position="98"/>
        <end position="115"/>
    </location>
</feature>
<feature type="transmembrane region" description="Helical" evidence="7">
    <location>
        <begin position="162"/>
        <end position="178"/>
    </location>
</feature>
<evidence type="ECO:0000256" key="2">
    <source>
        <dbReference type="ARBA" id="ARBA00022448"/>
    </source>
</evidence>
<protein>
    <submittedName>
        <fullName evidence="8">AEC family transporter</fullName>
    </submittedName>
</protein>
<dbReference type="PANTHER" id="PTHR36838">
    <property type="entry name" value="AUXIN EFFLUX CARRIER FAMILY PROTEIN"/>
    <property type="match status" value="1"/>
</dbReference>
<keyword evidence="2" id="KW-0813">Transport</keyword>
<keyword evidence="9" id="KW-1185">Reference proteome</keyword>
<dbReference type="RefSeq" id="WP_322464928.1">
    <property type="nucleotide sequence ID" value="NZ_JAXOJX010000008.1"/>
</dbReference>
<accession>A0ABU5IBL3</accession>
<keyword evidence="4 7" id="KW-0812">Transmembrane</keyword>
<comment type="caution">
    <text evidence="8">The sequence shown here is derived from an EMBL/GenBank/DDBJ whole genome shotgun (WGS) entry which is preliminary data.</text>
</comment>
<evidence type="ECO:0000256" key="5">
    <source>
        <dbReference type="ARBA" id="ARBA00022989"/>
    </source>
</evidence>
<keyword evidence="3" id="KW-1003">Cell membrane</keyword>
<gene>
    <name evidence="8" type="ORF">SM757_07095</name>
</gene>
<evidence type="ECO:0000256" key="3">
    <source>
        <dbReference type="ARBA" id="ARBA00022475"/>
    </source>
</evidence>
<dbReference type="EMBL" id="JAXOJX010000008">
    <property type="protein sequence ID" value="MDZ5456337.1"/>
    <property type="molecule type" value="Genomic_DNA"/>
</dbReference>
<organism evidence="8 9">
    <name type="scientific">Azohydromonas lata</name>
    <dbReference type="NCBI Taxonomy" id="45677"/>
    <lineage>
        <taxon>Bacteria</taxon>
        <taxon>Pseudomonadati</taxon>
        <taxon>Pseudomonadota</taxon>
        <taxon>Betaproteobacteria</taxon>
        <taxon>Burkholderiales</taxon>
        <taxon>Sphaerotilaceae</taxon>
        <taxon>Azohydromonas</taxon>
    </lineage>
</organism>
<feature type="transmembrane region" description="Helical" evidence="7">
    <location>
        <begin position="72"/>
        <end position="91"/>
    </location>
</feature>
<evidence type="ECO:0000256" key="7">
    <source>
        <dbReference type="SAM" id="Phobius"/>
    </source>
</evidence>
<feature type="transmembrane region" description="Helical" evidence="7">
    <location>
        <begin position="190"/>
        <end position="208"/>
    </location>
</feature>
<dbReference type="InterPro" id="IPR004776">
    <property type="entry name" value="Mem_transp_PIN-like"/>
</dbReference>
<keyword evidence="5 7" id="KW-1133">Transmembrane helix</keyword>
<evidence type="ECO:0000313" key="8">
    <source>
        <dbReference type="EMBL" id="MDZ5456337.1"/>
    </source>
</evidence>
<keyword evidence="6 7" id="KW-0472">Membrane</keyword>
<evidence type="ECO:0000256" key="6">
    <source>
        <dbReference type="ARBA" id="ARBA00023136"/>
    </source>
</evidence>
<evidence type="ECO:0000313" key="9">
    <source>
        <dbReference type="Proteomes" id="UP001293718"/>
    </source>
</evidence>
<feature type="transmembrane region" description="Helical" evidence="7">
    <location>
        <begin position="278"/>
        <end position="298"/>
    </location>
</feature>
<feature type="transmembrane region" description="Helical" evidence="7">
    <location>
        <begin position="39"/>
        <end position="60"/>
    </location>
</feature>
<comment type="subcellular location">
    <subcellularLocation>
        <location evidence="1">Membrane</location>
        <topology evidence="1">Multi-pass membrane protein</topology>
    </subcellularLocation>
</comment>
<dbReference type="PANTHER" id="PTHR36838:SF1">
    <property type="entry name" value="SLR1864 PROTEIN"/>
    <property type="match status" value="1"/>
</dbReference>
<feature type="transmembrane region" description="Helical" evidence="7">
    <location>
        <begin position="127"/>
        <end position="150"/>
    </location>
</feature>
<dbReference type="Pfam" id="PF03547">
    <property type="entry name" value="Mem_trans"/>
    <property type="match status" value="1"/>
</dbReference>
<feature type="transmembrane region" description="Helical" evidence="7">
    <location>
        <begin position="12"/>
        <end position="32"/>
    </location>
</feature>
<dbReference type="Proteomes" id="UP001293718">
    <property type="component" value="Unassembled WGS sequence"/>
</dbReference>
<proteinExistence type="predicted"/>